<reference evidence="2 3" key="1">
    <citation type="journal article" date="2024" name="G3 (Bethesda)">
        <title>Genome assembly of Hibiscus sabdariffa L. provides insights into metabolisms of medicinal natural products.</title>
        <authorList>
            <person name="Kim T."/>
        </authorList>
    </citation>
    <scope>NUCLEOTIDE SEQUENCE [LARGE SCALE GENOMIC DNA]</scope>
    <source>
        <strain evidence="2">TK-2024</strain>
        <tissue evidence="2">Old leaves</tissue>
    </source>
</reference>
<keyword evidence="3" id="KW-1185">Reference proteome</keyword>
<evidence type="ECO:0000256" key="1">
    <source>
        <dbReference type="SAM" id="MobiDB-lite"/>
    </source>
</evidence>
<proteinExistence type="predicted"/>
<gene>
    <name evidence="2" type="ORF">V6N11_080069</name>
</gene>
<comment type="caution">
    <text evidence="2">The sequence shown here is derived from an EMBL/GenBank/DDBJ whole genome shotgun (WGS) entry which is preliminary data.</text>
</comment>
<dbReference type="EMBL" id="JBBPBN010000020">
    <property type="protein sequence ID" value="KAK9017591.1"/>
    <property type="molecule type" value="Genomic_DNA"/>
</dbReference>
<feature type="region of interest" description="Disordered" evidence="1">
    <location>
        <begin position="47"/>
        <end position="72"/>
    </location>
</feature>
<accession>A0ABR2RX63</accession>
<dbReference type="Proteomes" id="UP001396334">
    <property type="component" value="Unassembled WGS sequence"/>
</dbReference>
<organism evidence="2 3">
    <name type="scientific">Hibiscus sabdariffa</name>
    <name type="common">roselle</name>
    <dbReference type="NCBI Taxonomy" id="183260"/>
    <lineage>
        <taxon>Eukaryota</taxon>
        <taxon>Viridiplantae</taxon>
        <taxon>Streptophyta</taxon>
        <taxon>Embryophyta</taxon>
        <taxon>Tracheophyta</taxon>
        <taxon>Spermatophyta</taxon>
        <taxon>Magnoliopsida</taxon>
        <taxon>eudicotyledons</taxon>
        <taxon>Gunneridae</taxon>
        <taxon>Pentapetalae</taxon>
        <taxon>rosids</taxon>
        <taxon>malvids</taxon>
        <taxon>Malvales</taxon>
        <taxon>Malvaceae</taxon>
        <taxon>Malvoideae</taxon>
        <taxon>Hibiscus</taxon>
    </lineage>
</organism>
<evidence type="ECO:0000313" key="2">
    <source>
        <dbReference type="EMBL" id="KAK9017591.1"/>
    </source>
</evidence>
<sequence>MGESHVRESLHELVMQRLPSQPIRFGLVQVVGQSGSNNEAVQVEGVPVGSGSSAIPQASRLENPGYSSSREHYSGDVIENVSPTQEVTSHGSIDCSFGHAVPAPVSNEGVSANLEYANW</sequence>
<evidence type="ECO:0000313" key="3">
    <source>
        <dbReference type="Proteomes" id="UP001396334"/>
    </source>
</evidence>
<protein>
    <submittedName>
        <fullName evidence="2">Uncharacterized protein</fullName>
    </submittedName>
</protein>
<name>A0ABR2RX63_9ROSI</name>